<evidence type="ECO:0000313" key="2">
    <source>
        <dbReference type="EMBL" id="PPK97922.1"/>
    </source>
</evidence>
<keyword evidence="3" id="KW-1185">Reference proteome</keyword>
<evidence type="ECO:0000313" key="3">
    <source>
        <dbReference type="Proteomes" id="UP000239485"/>
    </source>
</evidence>
<name>A0A2S6IUH2_9ACTN</name>
<dbReference type="Gene3D" id="3.90.660.10">
    <property type="match status" value="1"/>
</dbReference>
<proteinExistence type="predicted"/>
<dbReference type="Pfam" id="PF01593">
    <property type="entry name" value="Amino_oxidase"/>
    <property type="match status" value="1"/>
</dbReference>
<evidence type="ECO:0000259" key="1">
    <source>
        <dbReference type="Pfam" id="PF01593"/>
    </source>
</evidence>
<sequence length="350" mass="35593">MVGAAAAAAAAAPVAVVGAGISGAACARVLHDAGVPVRVLDRARVPGGRMASRRLPVPGGEGVRPVDTGAAYFTVSDPAFAAVVDAWRARGLAREWTQRLHVVSGAAADGARLDPGSTSTGPVRWAAPAGLRSLVADLVAGLDVVQQHEVEAVVAGPGAPRVEGAGRAGSAAAVVLAMPDPQAADLLPVDVAARLGVLGGWEWQPAVAVCAGWRQRWWPELDGAFVNDSPLLSFVADDGRRRGDGAAVLVAHAAPGLAAGHLEDPEAVVEPVLAELGLLLAGCAAPPPEWTYAHRWSLARSPKQHGRPFGYDAASRVGVCGDAWGPASKVEGAFLSGRALGLHLLERLAG</sequence>
<dbReference type="Gene3D" id="3.50.50.60">
    <property type="entry name" value="FAD/NAD(P)-binding domain"/>
    <property type="match status" value="1"/>
</dbReference>
<protein>
    <recommendedName>
        <fullName evidence="1">Amine oxidase domain-containing protein</fullName>
    </recommendedName>
</protein>
<dbReference type="GO" id="GO:0016491">
    <property type="term" value="F:oxidoreductase activity"/>
    <property type="evidence" value="ECO:0007669"/>
    <property type="project" value="InterPro"/>
</dbReference>
<dbReference type="Pfam" id="PF13450">
    <property type="entry name" value="NAD_binding_8"/>
    <property type="match status" value="1"/>
</dbReference>
<dbReference type="InterPro" id="IPR036188">
    <property type="entry name" value="FAD/NAD-bd_sf"/>
</dbReference>
<organism evidence="2 3">
    <name type="scientific">Kineococcus xinjiangensis</name>
    <dbReference type="NCBI Taxonomy" id="512762"/>
    <lineage>
        <taxon>Bacteria</taxon>
        <taxon>Bacillati</taxon>
        <taxon>Actinomycetota</taxon>
        <taxon>Actinomycetes</taxon>
        <taxon>Kineosporiales</taxon>
        <taxon>Kineosporiaceae</taxon>
        <taxon>Kineococcus</taxon>
    </lineage>
</organism>
<dbReference type="PANTHER" id="PTHR16128:SF5">
    <property type="entry name" value="FAD_NAD(P)-BINDING OXIDOREDUCTASE FAMILY PROTEIN"/>
    <property type="match status" value="1"/>
</dbReference>
<dbReference type="EMBL" id="PTJD01000002">
    <property type="protein sequence ID" value="PPK97922.1"/>
    <property type="molecule type" value="Genomic_DNA"/>
</dbReference>
<dbReference type="PANTHER" id="PTHR16128">
    <property type="entry name" value="FAD/NAD(P)-BINDING OXIDOREDUCTASE FAMILY PROTEIN"/>
    <property type="match status" value="1"/>
</dbReference>
<accession>A0A2S6IUH2</accession>
<dbReference type="AlphaFoldDB" id="A0A2S6IUH2"/>
<dbReference type="Proteomes" id="UP000239485">
    <property type="component" value="Unassembled WGS sequence"/>
</dbReference>
<gene>
    <name evidence="2" type="ORF">CLV92_10272</name>
</gene>
<reference evidence="2 3" key="1">
    <citation type="submission" date="2018-02" db="EMBL/GenBank/DDBJ databases">
        <title>Genomic Encyclopedia of Archaeal and Bacterial Type Strains, Phase II (KMG-II): from individual species to whole genera.</title>
        <authorList>
            <person name="Goeker M."/>
        </authorList>
    </citation>
    <scope>NUCLEOTIDE SEQUENCE [LARGE SCALE GENOMIC DNA]</scope>
    <source>
        <strain evidence="2 3">DSM 22857</strain>
    </source>
</reference>
<feature type="domain" description="Amine oxidase" evidence="1">
    <location>
        <begin position="126"/>
        <end position="338"/>
    </location>
</feature>
<dbReference type="InterPro" id="IPR002937">
    <property type="entry name" value="Amino_oxidase"/>
</dbReference>
<dbReference type="SUPFAM" id="SSF51905">
    <property type="entry name" value="FAD/NAD(P)-binding domain"/>
    <property type="match status" value="1"/>
</dbReference>
<comment type="caution">
    <text evidence="2">The sequence shown here is derived from an EMBL/GenBank/DDBJ whole genome shotgun (WGS) entry which is preliminary data.</text>
</comment>